<reference evidence="1" key="2">
    <citation type="journal article" date="2021" name="PeerJ">
        <title>Extensive microbial diversity within the chicken gut microbiome revealed by metagenomics and culture.</title>
        <authorList>
            <person name="Gilroy R."/>
            <person name="Ravi A."/>
            <person name="Getino M."/>
            <person name="Pursley I."/>
            <person name="Horton D.L."/>
            <person name="Alikhan N.F."/>
            <person name="Baker D."/>
            <person name="Gharbi K."/>
            <person name="Hall N."/>
            <person name="Watson M."/>
            <person name="Adriaenssens E.M."/>
            <person name="Foster-Nyarko E."/>
            <person name="Jarju S."/>
            <person name="Secka A."/>
            <person name="Antonio M."/>
            <person name="Oren A."/>
            <person name="Chaudhuri R.R."/>
            <person name="La Ragione R."/>
            <person name="Hildebrand F."/>
            <person name="Pallen M.J."/>
        </authorList>
    </citation>
    <scope>NUCLEOTIDE SEQUENCE</scope>
    <source>
        <strain evidence="1">ChiGjej2B2-12916</strain>
    </source>
</reference>
<proteinExistence type="predicted"/>
<comment type="caution">
    <text evidence="1">The sequence shown here is derived from an EMBL/GenBank/DDBJ whole genome shotgun (WGS) entry which is preliminary data.</text>
</comment>
<evidence type="ECO:0000313" key="2">
    <source>
        <dbReference type="Proteomes" id="UP000886879"/>
    </source>
</evidence>
<dbReference type="InterPro" id="IPR052910">
    <property type="entry name" value="ABC-Purine-Binding"/>
</dbReference>
<evidence type="ECO:0000313" key="1">
    <source>
        <dbReference type="EMBL" id="HIQ60914.1"/>
    </source>
</evidence>
<dbReference type="Proteomes" id="UP000886879">
    <property type="component" value="Unassembled WGS sequence"/>
</dbReference>
<accession>A0A9D0YRW9</accession>
<dbReference type="EMBL" id="DVFO01000047">
    <property type="protein sequence ID" value="HIQ60914.1"/>
    <property type="molecule type" value="Genomic_DNA"/>
</dbReference>
<dbReference type="Gene3D" id="3.40.50.2300">
    <property type="match status" value="2"/>
</dbReference>
<reference evidence="1" key="1">
    <citation type="submission" date="2020-10" db="EMBL/GenBank/DDBJ databases">
        <authorList>
            <person name="Gilroy R."/>
        </authorList>
    </citation>
    <scope>NUCLEOTIDE SEQUENCE</scope>
    <source>
        <strain evidence="1">ChiGjej2B2-12916</strain>
    </source>
</reference>
<organism evidence="1 2">
    <name type="scientific">Candidatus Enterenecus faecium</name>
    <dbReference type="NCBI Taxonomy" id="2840780"/>
    <lineage>
        <taxon>Bacteria</taxon>
        <taxon>Bacillati</taxon>
        <taxon>Bacillota</taxon>
        <taxon>Clostridia</taxon>
        <taxon>Eubacteriales</taxon>
        <taxon>Candidatus Enterenecus</taxon>
    </lineage>
</organism>
<name>A0A9D0YRW9_9FIRM</name>
<feature type="non-terminal residue" evidence="1">
    <location>
        <position position="414"/>
    </location>
</feature>
<dbReference type="AlphaFoldDB" id="A0A9D0YRW9"/>
<gene>
    <name evidence="1" type="ORF">IAD31_04895</name>
</gene>
<sequence length="414" mass="47683">MAFEEYQRALKIAQKDRKSAELKGRPTGLLTLPDQPEKLAYRRESLGIVEIPAELIVGTCNALRADAFSPGFYPALPAETEFGEKWMSLCKAHLDEGIRDPIKAVEYLNRYYVVEGHKRVSVLKYFGAVSIPGVVTRLLPYPSDEPEVLAYQEFLEFYHMTGQLFLVFRQTGQYAKLLELMGCTNKEVWGAEFTYAFRAFYYMFREAYLREYEDEQGVAQAFLTYIEIFGYQESIRKLPSQLEEDLSKIKQEIQNKVEQVENTVVLDDNVKVPFLYTLRPTPDKIHVAFIHRGNTETSKWTYSHEYGRIRMERAMRGQVSTQWYENVDTDEQAEQVIEDVIRMGADIIFTTHPQLLLPSVKQAVLHPEAKILNCSLNTNYPSVRTYYPRLYGAKFIKGAIAGAMSRDGRIGYVT</sequence>
<dbReference type="PANTHER" id="PTHR43208:SF1">
    <property type="entry name" value="ABC TRANSPORTER SUBSTRATE-BINDING PROTEIN"/>
    <property type="match status" value="1"/>
</dbReference>
<dbReference type="PANTHER" id="PTHR43208">
    <property type="entry name" value="ABC TRANSPORTER SUBSTRATE-BINDING PROTEIN"/>
    <property type="match status" value="1"/>
</dbReference>
<protein>
    <submittedName>
        <fullName evidence="1">BMP family ABC transporter substrate-binding protein</fullName>
    </submittedName>
</protein>